<accession>A0AAV2MJN4</accession>
<organism evidence="2 3">
    <name type="scientific">Knipowitschia caucasica</name>
    <name type="common">Caucasian dwarf goby</name>
    <name type="synonym">Pomatoschistus caucasicus</name>
    <dbReference type="NCBI Taxonomy" id="637954"/>
    <lineage>
        <taxon>Eukaryota</taxon>
        <taxon>Metazoa</taxon>
        <taxon>Chordata</taxon>
        <taxon>Craniata</taxon>
        <taxon>Vertebrata</taxon>
        <taxon>Euteleostomi</taxon>
        <taxon>Actinopterygii</taxon>
        <taxon>Neopterygii</taxon>
        <taxon>Teleostei</taxon>
        <taxon>Neoteleostei</taxon>
        <taxon>Acanthomorphata</taxon>
        <taxon>Gobiaria</taxon>
        <taxon>Gobiiformes</taxon>
        <taxon>Gobioidei</taxon>
        <taxon>Gobiidae</taxon>
        <taxon>Gobiinae</taxon>
        <taxon>Knipowitschia</taxon>
    </lineage>
</organism>
<protein>
    <submittedName>
        <fullName evidence="2">Uncharacterized protein</fullName>
    </submittedName>
</protein>
<gene>
    <name evidence="2" type="ORF">KC01_LOCUS39557</name>
</gene>
<feature type="region of interest" description="Disordered" evidence="1">
    <location>
        <begin position="1"/>
        <end position="98"/>
    </location>
</feature>
<reference evidence="2 3" key="1">
    <citation type="submission" date="2024-04" db="EMBL/GenBank/DDBJ databases">
        <authorList>
            <person name="Waldvogel A.-M."/>
            <person name="Schoenle A."/>
        </authorList>
    </citation>
    <scope>NUCLEOTIDE SEQUENCE [LARGE SCALE GENOMIC DNA]</scope>
</reference>
<evidence type="ECO:0000313" key="2">
    <source>
        <dbReference type="EMBL" id="CAL1613324.1"/>
    </source>
</evidence>
<dbReference type="EMBL" id="OZ035830">
    <property type="protein sequence ID" value="CAL1613324.1"/>
    <property type="molecule type" value="Genomic_DNA"/>
</dbReference>
<dbReference type="Proteomes" id="UP001497482">
    <property type="component" value="Chromosome 8"/>
</dbReference>
<proteinExistence type="predicted"/>
<name>A0AAV2MJN4_KNICA</name>
<sequence length="111" mass="12353">MPGDLGKATGQRGTANRRQGHARHRQTVCARQQTTRNEQHRTCRGAPRRGPADQLAEEESSGDTRTTAGAGTWKRSRPRAARLRTAGPRARATREQKRPLQNNACICEQVR</sequence>
<evidence type="ECO:0000256" key="1">
    <source>
        <dbReference type="SAM" id="MobiDB-lite"/>
    </source>
</evidence>
<keyword evidence="3" id="KW-1185">Reference proteome</keyword>
<dbReference type="AlphaFoldDB" id="A0AAV2MJN4"/>
<evidence type="ECO:0000313" key="3">
    <source>
        <dbReference type="Proteomes" id="UP001497482"/>
    </source>
</evidence>